<evidence type="ECO:0000256" key="1">
    <source>
        <dbReference type="SAM" id="MobiDB-lite"/>
    </source>
</evidence>
<protein>
    <submittedName>
        <fullName evidence="2">Uncharacterized protein</fullName>
    </submittedName>
</protein>
<organism evidence="2 3">
    <name type="scientific">Aspergillus pseudoustus</name>
    <dbReference type="NCBI Taxonomy" id="1810923"/>
    <lineage>
        <taxon>Eukaryota</taxon>
        <taxon>Fungi</taxon>
        <taxon>Dikarya</taxon>
        <taxon>Ascomycota</taxon>
        <taxon>Pezizomycotina</taxon>
        <taxon>Eurotiomycetes</taxon>
        <taxon>Eurotiomycetidae</taxon>
        <taxon>Eurotiales</taxon>
        <taxon>Aspergillaceae</taxon>
        <taxon>Aspergillus</taxon>
        <taxon>Aspergillus subgen. Nidulantes</taxon>
    </lineage>
</organism>
<keyword evidence="3" id="KW-1185">Reference proteome</keyword>
<feature type="region of interest" description="Disordered" evidence="1">
    <location>
        <begin position="1"/>
        <end position="35"/>
    </location>
</feature>
<dbReference type="Proteomes" id="UP001610446">
    <property type="component" value="Unassembled WGS sequence"/>
</dbReference>
<proteinExistence type="predicted"/>
<reference evidence="2 3" key="1">
    <citation type="submission" date="2024-07" db="EMBL/GenBank/DDBJ databases">
        <title>Section-level genome sequencing and comparative genomics of Aspergillus sections Usti and Cavernicolus.</title>
        <authorList>
            <consortium name="Lawrence Berkeley National Laboratory"/>
            <person name="Nybo J.L."/>
            <person name="Vesth T.C."/>
            <person name="Theobald S."/>
            <person name="Frisvad J.C."/>
            <person name="Larsen T.O."/>
            <person name="Kjaerboelling I."/>
            <person name="Rothschild-Mancinelli K."/>
            <person name="Lyhne E.K."/>
            <person name="Kogle M.E."/>
            <person name="Barry K."/>
            <person name="Clum A."/>
            <person name="Na H."/>
            <person name="Ledsgaard L."/>
            <person name="Lin J."/>
            <person name="Lipzen A."/>
            <person name="Kuo A."/>
            <person name="Riley R."/>
            <person name="Mondo S."/>
            <person name="Labutti K."/>
            <person name="Haridas S."/>
            <person name="Pangalinan J."/>
            <person name="Salamov A.A."/>
            <person name="Simmons B.A."/>
            <person name="Magnuson J.K."/>
            <person name="Chen J."/>
            <person name="Drula E."/>
            <person name="Henrissat B."/>
            <person name="Wiebenga A."/>
            <person name="Lubbers R.J."/>
            <person name="Gomes A.C."/>
            <person name="Makela M.R."/>
            <person name="Stajich J."/>
            <person name="Grigoriev I.V."/>
            <person name="Mortensen U.H."/>
            <person name="De Vries R.P."/>
            <person name="Baker S.E."/>
            <person name="Andersen M.R."/>
        </authorList>
    </citation>
    <scope>NUCLEOTIDE SEQUENCE [LARGE SCALE GENOMIC DNA]</scope>
    <source>
        <strain evidence="2 3">CBS 123904</strain>
    </source>
</reference>
<evidence type="ECO:0000313" key="2">
    <source>
        <dbReference type="EMBL" id="KAL2848189.1"/>
    </source>
</evidence>
<dbReference type="EMBL" id="JBFXLU010000051">
    <property type="protein sequence ID" value="KAL2848189.1"/>
    <property type="molecule type" value="Genomic_DNA"/>
</dbReference>
<gene>
    <name evidence="2" type="ORF">BJY01DRAFT_212145</name>
</gene>
<accession>A0ABR4K8U6</accession>
<comment type="caution">
    <text evidence="2">The sequence shown here is derived from an EMBL/GenBank/DDBJ whole genome shotgun (WGS) entry which is preliminary data.</text>
</comment>
<name>A0ABR4K8U6_9EURO</name>
<feature type="compositionally biased region" description="Polar residues" evidence="1">
    <location>
        <begin position="1"/>
        <end position="11"/>
    </location>
</feature>
<sequence>MTLPKSTSSEQGGRETPGGGATRAKESIKGTTGGYSSLVFKPWQHDWEEAITPTTLNEVGQKARSELKAYEESFDSERIWKRRMSLENQRVIENTKPLG</sequence>
<evidence type="ECO:0000313" key="3">
    <source>
        <dbReference type="Proteomes" id="UP001610446"/>
    </source>
</evidence>